<dbReference type="GO" id="GO:0005829">
    <property type="term" value="C:cytosol"/>
    <property type="evidence" value="ECO:0007669"/>
    <property type="project" value="TreeGrafter"/>
</dbReference>
<reference evidence="15 16" key="1">
    <citation type="submission" date="2017-12" db="EMBL/GenBank/DDBJ databases">
        <title>FDA dAtabase for Regulatory Grade micrObial Sequences (FDA-ARGOS): Supporting development and validation of Infectious Disease Dx tests.</title>
        <authorList>
            <person name="Hoffmann M."/>
            <person name="Allard M."/>
            <person name="Evans P."/>
            <person name="Brown E."/>
            <person name="Tallon L."/>
            <person name="Sadzewicz L."/>
            <person name="Sengamalay N."/>
            <person name="Ott S."/>
            <person name="Godinez A."/>
            <person name="Nagaraj S."/>
            <person name="Vavikolanu K."/>
            <person name="Aluvathingal J."/>
            <person name="Nadendla S."/>
            <person name="Sichtig H."/>
        </authorList>
    </citation>
    <scope>NUCLEOTIDE SEQUENCE [LARGE SCALE GENOMIC DNA]</scope>
    <source>
        <strain evidence="15 16">FDAARGOS_148</strain>
    </source>
</reference>
<evidence type="ECO:0000256" key="10">
    <source>
        <dbReference type="PROSITE-ProRule" id="PRU00560"/>
    </source>
</evidence>
<sequence>MNSLVNNMNKEQSEAVRTTEGPLLIMAGAGSGKTRVLTHRIAYLLDEKDVSPYNILAITFTNKAAKEMKERVEQLVGEEAQVIWMSTFHSMCVRILRRDADRIGIERNFTIIDPTDQKSVIKDVLKNENIDSKRFEPRMFIGAISNLKNELKTPEDAINEANDFHSQMVATVYSGYQRQLTRNEALDFDDLIMKTIQLFERIPDALEYYQNKFQYIHVDEYQDTNKAQYTLVKLLASKFKNLCVVGDSDQSIYGWRGADIQNILSFEEDYPDAKTIFLEQNYRSTKTILTAANEVIKHNSERKPKGLWTANTGGEKIKYYEAMTERDEAEYVVREIMKHRKAGKDYSDMAILYRTNAQSRVLEETFMKSNLPYTMVGGQKFYDRKEIKDLLSYLRVVANSNDEISLQRIINVPKRGIGPSSVEKIQRYANDSNISMFDALAEVDFIGLSKKVTQECIKFYELIQNLIKEQEFLEVSEIVVEILDKSGYRDMLEREQTLESRSRLENIDEFMSVPKDYEENTPLEEQSLINFLTDLSLVADIDEAQIESGVTLMTMHSAKGLEFPIVFLMGMEESLFPHIRAIKSDDDHEMEEERRICYVAITRAEEVLYITHATSRMLYGRSQSNMPSRFLREIPEELLETPSKQQRQTITPKTSSKQPKRGFSKRTTSSKKQVSASDWKIGDKVTHKSWGEGMVSNVNEKNGSVELDIIFKSEGPKRLLAQFAPIEKKED</sequence>
<feature type="region of interest" description="Disordered" evidence="12">
    <location>
        <begin position="639"/>
        <end position="678"/>
    </location>
</feature>
<dbReference type="EC" id="5.6.2.4" evidence="11"/>
<evidence type="ECO:0000256" key="8">
    <source>
        <dbReference type="ARBA" id="ARBA00034617"/>
    </source>
</evidence>
<proteinExistence type="inferred from homology"/>
<dbReference type="NCBIfam" id="TIGR01073">
    <property type="entry name" value="pcrA"/>
    <property type="match status" value="1"/>
</dbReference>
<comment type="catalytic activity">
    <reaction evidence="9 11">
        <text>ATP + H2O = ADP + phosphate + H(+)</text>
        <dbReference type="Rhea" id="RHEA:13065"/>
        <dbReference type="ChEBI" id="CHEBI:15377"/>
        <dbReference type="ChEBI" id="CHEBI:15378"/>
        <dbReference type="ChEBI" id="CHEBI:30616"/>
        <dbReference type="ChEBI" id="CHEBI:43474"/>
        <dbReference type="ChEBI" id="CHEBI:456216"/>
        <dbReference type="EC" id="5.6.2.4"/>
    </reaction>
</comment>
<evidence type="ECO:0000256" key="5">
    <source>
        <dbReference type="ARBA" id="ARBA00022840"/>
    </source>
</evidence>
<dbReference type="Gene3D" id="1.10.486.10">
    <property type="entry name" value="PCRA, domain 4"/>
    <property type="match status" value="1"/>
</dbReference>
<feature type="domain" description="UvrD-like helicase ATP-binding" evidence="13">
    <location>
        <begin position="6"/>
        <end position="285"/>
    </location>
</feature>
<keyword evidence="6 11" id="KW-0238">DNA-binding</keyword>
<dbReference type="InterPro" id="IPR005751">
    <property type="entry name" value="ATP-dep_DNA_helicase_PcrA"/>
</dbReference>
<dbReference type="GO" id="GO:0000725">
    <property type="term" value="P:recombinational repair"/>
    <property type="evidence" value="ECO:0007669"/>
    <property type="project" value="TreeGrafter"/>
</dbReference>
<dbReference type="Gene3D" id="1.10.10.160">
    <property type="match status" value="1"/>
</dbReference>
<dbReference type="InterPro" id="IPR027417">
    <property type="entry name" value="P-loop_NTPase"/>
</dbReference>
<evidence type="ECO:0000259" key="14">
    <source>
        <dbReference type="PROSITE" id="PS51217"/>
    </source>
</evidence>
<dbReference type="PROSITE" id="PS51217">
    <property type="entry name" value="UVRD_HELICASE_CTER"/>
    <property type="match status" value="1"/>
</dbReference>
<evidence type="ECO:0000256" key="9">
    <source>
        <dbReference type="ARBA" id="ARBA00048988"/>
    </source>
</evidence>
<keyword evidence="2 10" id="KW-0547">Nucleotide-binding</keyword>
<dbReference type="FunFam" id="1.10.10.160:FF:000001">
    <property type="entry name" value="ATP-dependent DNA helicase"/>
    <property type="match status" value="1"/>
</dbReference>
<dbReference type="InterPro" id="IPR014016">
    <property type="entry name" value="UvrD-like_ATP-bd"/>
</dbReference>
<feature type="binding site" evidence="10">
    <location>
        <begin position="27"/>
        <end position="34"/>
    </location>
    <ligand>
        <name>ATP</name>
        <dbReference type="ChEBI" id="CHEBI:30616"/>
    </ligand>
</feature>
<dbReference type="FunFam" id="1.10.486.10:FF:000003">
    <property type="entry name" value="ATP-dependent DNA helicase"/>
    <property type="match status" value="1"/>
</dbReference>
<dbReference type="InterPro" id="IPR014017">
    <property type="entry name" value="DNA_helicase_UvrD-like_C"/>
</dbReference>
<dbReference type="PANTHER" id="PTHR11070:SF2">
    <property type="entry name" value="ATP-DEPENDENT DNA HELICASE SRS2"/>
    <property type="match status" value="1"/>
</dbReference>
<keyword evidence="7" id="KW-0413">Isomerase</keyword>
<evidence type="ECO:0000313" key="15">
    <source>
        <dbReference type="EMBL" id="PNN20785.1"/>
    </source>
</evidence>
<evidence type="ECO:0000259" key="13">
    <source>
        <dbReference type="PROSITE" id="PS51198"/>
    </source>
</evidence>
<dbReference type="Pfam" id="PF00580">
    <property type="entry name" value="UvrD-helicase"/>
    <property type="match status" value="1"/>
</dbReference>
<dbReference type="GO" id="GO:0005524">
    <property type="term" value="F:ATP binding"/>
    <property type="evidence" value="ECO:0007669"/>
    <property type="project" value="UniProtKB-UniRule"/>
</dbReference>
<keyword evidence="3 10" id="KW-0378">Hydrolase</keyword>
<dbReference type="CDD" id="cd17932">
    <property type="entry name" value="DEXQc_UvrD"/>
    <property type="match status" value="1"/>
</dbReference>
<comment type="catalytic activity">
    <reaction evidence="8">
        <text>Couples ATP hydrolysis with the unwinding of duplex DNA by translocating in the 3'-5' direction.</text>
        <dbReference type="EC" id="5.6.2.4"/>
    </reaction>
</comment>
<evidence type="ECO:0000256" key="12">
    <source>
        <dbReference type="SAM" id="MobiDB-lite"/>
    </source>
</evidence>
<dbReference type="Gene3D" id="3.40.50.300">
    <property type="entry name" value="P-loop containing nucleotide triphosphate hydrolases"/>
    <property type="match status" value="2"/>
</dbReference>
<dbReference type="PROSITE" id="PS51198">
    <property type="entry name" value="UVRD_HELICASE_ATP_BIND"/>
    <property type="match status" value="1"/>
</dbReference>
<dbReference type="EMBL" id="LORN02000015">
    <property type="protein sequence ID" value="PNN20785.1"/>
    <property type="molecule type" value="Genomic_DNA"/>
</dbReference>
<dbReference type="GO" id="GO:0006260">
    <property type="term" value="P:DNA replication"/>
    <property type="evidence" value="ECO:0007669"/>
    <property type="project" value="InterPro"/>
</dbReference>
<dbReference type="GO" id="GO:0016887">
    <property type="term" value="F:ATP hydrolysis activity"/>
    <property type="evidence" value="ECO:0007669"/>
    <property type="project" value="RHEA"/>
</dbReference>
<organism evidence="15 16">
    <name type="scientific">Staphylococcus haemolyticus</name>
    <dbReference type="NCBI Taxonomy" id="1283"/>
    <lineage>
        <taxon>Bacteria</taxon>
        <taxon>Bacillati</taxon>
        <taxon>Bacillota</taxon>
        <taxon>Bacilli</taxon>
        <taxon>Bacillales</taxon>
        <taxon>Staphylococcaceae</taxon>
        <taxon>Staphylococcus</taxon>
    </lineage>
</organism>
<evidence type="ECO:0000256" key="1">
    <source>
        <dbReference type="ARBA" id="ARBA00009922"/>
    </source>
</evidence>
<evidence type="ECO:0000256" key="4">
    <source>
        <dbReference type="ARBA" id="ARBA00022806"/>
    </source>
</evidence>
<dbReference type="GO" id="GO:0043138">
    <property type="term" value="F:3'-5' DNA helicase activity"/>
    <property type="evidence" value="ECO:0007669"/>
    <property type="project" value="UniProtKB-EC"/>
</dbReference>
<evidence type="ECO:0000256" key="3">
    <source>
        <dbReference type="ARBA" id="ARBA00022801"/>
    </source>
</evidence>
<protein>
    <recommendedName>
        <fullName evidence="11">ATP-dependent DNA helicase</fullName>
        <ecNumber evidence="11">5.6.2.4</ecNumber>
    </recommendedName>
</protein>
<evidence type="ECO:0000256" key="6">
    <source>
        <dbReference type="ARBA" id="ARBA00023125"/>
    </source>
</evidence>
<name>A0A2K0A6Y6_STAHA</name>
<dbReference type="Proteomes" id="UP000053523">
    <property type="component" value="Unassembled WGS sequence"/>
</dbReference>
<keyword evidence="4 10" id="KW-0347">Helicase</keyword>
<evidence type="ECO:0000256" key="2">
    <source>
        <dbReference type="ARBA" id="ARBA00022741"/>
    </source>
</evidence>
<dbReference type="Pfam" id="PF13361">
    <property type="entry name" value="UvrD_C"/>
    <property type="match status" value="1"/>
</dbReference>
<dbReference type="RefSeq" id="WP_037551161.1">
    <property type="nucleotide sequence ID" value="NZ_CUDV01000009.1"/>
</dbReference>
<evidence type="ECO:0000313" key="16">
    <source>
        <dbReference type="Proteomes" id="UP000053523"/>
    </source>
</evidence>
<gene>
    <name evidence="15" type="primary">pcrA</name>
    <name evidence="15" type="ORF">AL503_008295</name>
</gene>
<dbReference type="GO" id="GO:0003677">
    <property type="term" value="F:DNA binding"/>
    <property type="evidence" value="ECO:0007669"/>
    <property type="project" value="UniProtKB-KW"/>
</dbReference>
<evidence type="ECO:0000256" key="7">
    <source>
        <dbReference type="ARBA" id="ARBA00023235"/>
    </source>
</evidence>
<dbReference type="AlphaFoldDB" id="A0A2K0A6Y6"/>
<dbReference type="GO" id="GO:0009314">
    <property type="term" value="P:response to radiation"/>
    <property type="evidence" value="ECO:0007669"/>
    <property type="project" value="UniProtKB-ARBA"/>
</dbReference>
<feature type="compositionally biased region" description="Polar residues" evidence="12">
    <location>
        <begin position="642"/>
        <end position="657"/>
    </location>
</feature>
<dbReference type="GO" id="GO:0033202">
    <property type="term" value="C:DNA helicase complex"/>
    <property type="evidence" value="ECO:0007669"/>
    <property type="project" value="TreeGrafter"/>
</dbReference>
<dbReference type="SUPFAM" id="SSF52540">
    <property type="entry name" value="P-loop containing nucleoside triphosphate hydrolases"/>
    <property type="match status" value="1"/>
</dbReference>
<dbReference type="InterPro" id="IPR000212">
    <property type="entry name" value="DNA_helicase_UvrD/REP"/>
</dbReference>
<evidence type="ECO:0000256" key="11">
    <source>
        <dbReference type="RuleBase" id="RU364053"/>
    </source>
</evidence>
<feature type="compositionally biased region" description="Polar residues" evidence="12">
    <location>
        <begin position="665"/>
        <end position="676"/>
    </location>
</feature>
<accession>A0A2K0A6Y6</accession>
<keyword evidence="5 10" id="KW-0067">ATP-binding</keyword>
<dbReference type="InterPro" id="IPR013986">
    <property type="entry name" value="DExx_box_DNA_helicase_dom_sf"/>
</dbReference>
<dbReference type="PANTHER" id="PTHR11070">
    <property type="entry name" value="UVRD / RECB / PCRA DNA HELICASE FAMILY MEMBER"/>
    <property type="match status" value="1"/>
</dbReference>
<comment type="similarity">
    <text evidence="1 11">Belongs to the helicase family. UvrD subfamily.</text>
</comment>
<dbReference type="CDD" id="cd18807">
    <property type="entry name" value="SF1_C_UvrD"/>
    <property type="match status" value="1"/>
</dbReference>
<dbReference type="Pfam" id="PF21196">
    <property type="entry name" value="PcrA_UvrD_tudor"/>
    <property type="match status" value="1"/>
</dbReference>
<comment type="caution">
    <text evidence="15">The sequence shown here is derived from an EMBL/GenBank/DDBJ whole genome shotgun (WGS) entry which is preliminary data.</text>
</comment>
<feature type="domain" description="UvrD-like helicase C-terminal" evidence="14">
    <location>
        <begin position="286"/>
        <end position="560"/>
    </location>
</feature>